<evidence type="ECO:0000256" key="7">
    <source>
        <dbReference type="SAM" id="MobiDB-lite"/>
    </source>
</evidence>
<keyword evidence="2" id="KW-0813">Transport</keyword>
<dbReference type="PANTHER" id="PTHR43341">
    <property type="entry name" value="AMINO ACID PERMEASE"/>
    <property type="match status" value="1"/>
</dbReference>
<keyword evidence="6" id="KW-0472">Membrane</keyword>
<evidence type="ECO:0000313" key="9">
    <source>
        <dbReference type="EMBL" id="RCI00022.1"/>
    </source>
</evidence>
<evidence type="ECO:0000313" key="10">
    <source>
        <dbReference type="Proteomes" id="UP000252139"/>
    </source>
</evidence>
<keyword evidence="4" id="KW-0029">Amino-acid transport</keyword>
<dbReference type="Pfam" id="PF00324">
    <property type="entry name" value="AA_permease"/>
    <property type="match status" value="1"/>
</dbReference>
<dbReference type="OrthoDB" id="2268893at2759"/>
<dbReference type="AlphaFoldDB" id="A0A367KDV5"/>
<evidence type="ECO:0000256" key="1">
    <source>
        <dbReference type="ARBA" id="ARBA00004141"/>
    </source>
</evidence>
<dbReference type="InterPro" id="IPR004841">
    <property type="entry name" value="AA-permease/SLC12A_dom"/>
</dbReference>
<dbReference type="GO" id="GO:0016020">
    <property type="term" value="C:membrane"/>
    <property type="evidence" value="ECO:0007669"/>
    <property type="project" value="UniProtKB-SubCell"/>
</dbReference>
<gene>
    <name evidence="9" type="ORF">CU097_014791</name>
</gene>
<dbReference type="InterPro" id="IPR050524">
    <property type="entry name" value="APC_YAT"/>
</dbReference>
<dbReference type="EMBL" id="PJQL01000085">
    <property type="protein sequence ID" value="RCI00022.1"/>
    <property type="molecule type" value="Genomic_DNA"/>
</dbReference>
<keyword evidence="3" id="KW-0812">Transmembrane</keyword>
<evidence type="ECO:0000259" key="8">
    <source>
        <dbReference type="Pfam" id="PF00324"/>
    </source>
</evidence>
<evidence type="ECO:0000256" key="6">
    <source>
        <dbReference type="ARBA" id="ARBA00023136"/>
    </source>
</evidence>
<sequence>MDIRHDHKIDQAERGNVDNDNPMRVFNNEKVEAYDQTDFSIEDIPDGTIQHTTGAQPRRGLNARHIQMISLGGCIGTGLFLNSGQNIAMAGPAGALIAYCVGKYQDNYI</sequence>
<name>A0A367KDV5_RHIAZ</name>
<evidence type="ECO:0000256" key="2">
    <source>
        <dbReference type="ARBA" id="ARBA00022448"/>
    </source>
</evidence>
<dbReference type="STRING" id="86630.A0A367KDV5"/>
<proteinExistence type="predicted"/>
<keyword evidence="5" id="KW-1133">Transmembrane helix</keyword>
<dbReference type="Proteomes" id="UP000252139">
    <property type="component" value="Unassembled WGS sequence"/>
</dbReference>
<evidence type="ECO:0000256" key="5">
    <source>
        <dbReference type="ARBA" id="ARBA00022989"/>
    </source>
</evidence>
<accession>A0A367KDV5</accession>
<keyword evidence="10" id="KW-1185">Reference proteome</keyword>
<protein>
    <recommendedName>
        <fullName evidence="8">Amino acid permease/ SLC12A domain-containing protein</fullName>
    </recommendedName>
</protein>
<comment type="subcellular location">
    <subcellularLocation>
        <location evidence="1">Membrane</location>
        <topology evidence="1">Multi-pass membrane protein</topology>
    </subcellularLocation>
</comment>
<evidence type="ECO:0000256" key="4">
    <source>
        <dbReference type="ARBA" id="ARBA00022970"/>
    </source>
</evidence>
<comment type="caution">
    <text evidence="9">The sequence shown here is derived from an EMBL/GenBank/DDBJ whole genome shotgun (WGS) entry which is preliminary data.</text>
</comment>
<organism evidence="9 10">
    <name type="scientific">Rhizopus azygosporus</name>
    <name type="common">Rhizopus microsporus var. azygosporus</name>
    <dbReference type="NCBI Taxonomy" id="86630"/>
    <lineage>
        <taxon>Eukaryota</taxon>
        <taxon>Fungi</taxon>
        <taxon>Fungi incertae sedis</taxon>
        <taxon>Mucoromycota</taxon>
        <taxon>Mucoromycotina</taxon>
        <taxon>Mucoromycetes</taxon>
        <taxon>Mucorales</taxon>
        <taxon>Mucorineae</taxon>
        <taxon>Rhizopodaceae</taxon>
        <taxon>Rhizopus</taxon>
    </lineage>
</organism>
<evidence type="ECO:0000256" key="3">
    <source>
        <dbReference type="ARBA" id="ARBA00022692"/>
    </source>
</evidence>
<feature type="domain" description="Amino acid permease/ SLC12A" evidence="8">
    <location>
        <begin position="65"/>
        <end position="101"/>
    </location>
</feature>
<dbReference type="PANTHER" id="PTHR43341:SF1">
    <property type="entry name" value="GENERAL AMINO-ACID PERMEASE GAP1"/>
    <property type="match status" value="1"/>
</dbReference>
<reference evidence="9 10" key="1">
    <citation type="journal article" date="2018" name="G3 (Bethesda)">
        <title>Phylogenetic and Phylogenomic Definition of Rhizopus Species.</title>
        <authorList>
            <person name="Gryganskyi A.P."/>
            <person name="Golan J."/>
            <person name="Dolatabadi S."/>
            <person name="Mondo S."/>
            <person name="Robb S."/>
            <person name="Idnurm A."/>
            <person name="Muszewska A."/>
            <person name="Steczkiewicz K."/>
            <person name="Masonjones S."/>
            <person name="Liao H.L."/>
            <person name="Gajdeczka M.T."/>
            <person name="Anike F."/>
            <person name="Vuek A."/>
            <person name="Anishchenko I.M."/>
            <person name="Voigt K."/>
            <person name="de Hoog G.S."/>
            <person name="Smith M.E."/>
            <person name="Heitman J."/>
            <person name="Vilgalys R."/>
            <person name="Stajich J.E."/>
        </authorList>
    </citation>
    <scope>NUCLEOTIDE SEQUENCE [LARGE SCALE GENOMIC DNA]</scope>
    <source>
        <strain evidence="9 10">CBS 357.93</strain>
    </source>
</reference>
<dbReference type="Gene3D" id="1.20.1740.10">
    <property type="entry name" value="Amino acid/polyamine transporter I"/>
    <property type="match status" value="1"/>
</dbReference>
<feature type="region of interest" description="Disordered" evidence="7">
    <location>
        <begin position="1"/>
        <end position="23"/>
    </location>
</feature>
<feature type="compositionally biased region" description="Basic and acidic residues" evidence="7">
    <location>
        <begin position="1"/>
        <end position="17"/>
    </location>
</feature>
<dbReference type="GO" id="GO:0015171">
    <property type="term" value="F:amino acid transmembrane transporter activity"/>
    <property type="evidence" value="ECO:0007669"/>
    <property type="project" value="TreeGrafter"/>
</dbReference>